<sequence length="196" mass="21459">MSGTLSDNYSELPQPASVYVNRAIASANDAFNACTSIISSILEPAEQWESILNVASQDIENKDIQSCRYQLSGMQVGVTNSISGIELQLGNIEGISEDLQDILLIPVQNYQPEQGEIPESTISQFRGDIELLFNTVTGLQDFCEVVLGDLNALNDTLNIGVNPYDHDAYNSLEVAKMQVDTCYKGITTLRNNVFEG</sequence>
<reference evidence="2" key="1">
    <citation type="submission" date="2015-03" db="EMBL/GenBank/DDBJ databases">
        <authorList>
            <consortium name="Pathogen Informatics"/>
            <person name="Murphy D."/>
        </authorList>
    </citation>
    <scope>NUCLEOTIDE SEQUENCE [LARGE SCALE GENOMIC DNA]</scope>
    <source>
        <strain evidence="2">IP6945</strain>
    </source>
</reference>
<dbReference type="Proteomes" id="UP000041882">
    <property type="component" value="Unassembled WGS sequence"/>
</dbReference>
<keyword evidence="2" id="KW-1185">Reference proteome</keyword>
<protein>
    <submittedName>
        <fullName evidence="1">Uncharacterized protein</fullName>
    </submittedName>
</protein>
<proteinExistence type="predicted"/>
<dbReference type="RefSeq" id="WP_050113123.1">
    <property type="nucleotide sequence ID" value="NZ_CACVAB010000028.1"/>
</dbReference>
<accession>A0A0T9NW10</accession>
<dbReference type="AlphaFoldDB" id="A0A0T9NW10"/>
<dbReference type="EMBL" id="CQAW01000003">
    <property type="protein sequence ID" value="CNH31196.1"/>
    <property type="molecule type" value="Genomic_DNA"/>
</dbReference>
<organism evidence="1 2">
    <name type="scientific">Yersinia thracica</name>
    <dbReference type="NCBI Taxonomy" id="2890319"/>
    <lineage>
        <taxon>Bacteria</taxon>
        <taxon>Pseudomonadati</taxon>
        <taxon>Pseudomonadota</taxon>
        <taxon>Gammaproteobacteria</taxon>
        <taxon>Enterobacterales</taxon>
        <taxon>Yersiniaceae</taxon>
        <taxon>Yersinia</taxon>
    </lineage>
</organism>
<name>A0A0T9NW10_9GAMM</name>
<evidence type="ECO:0000313" key="2">
    <source>
        <dbReference type="Proteomes" id="UP000041882"/>
    </source>
</evidence>
<gene>
    <name evidence="1" type="ORF">ERS008472_01146</name>
</gene>
<evidence type="ECO:0000313" key="1">
    <source>
        <dbReference type="EMBL" id="CNH31196.1"/>
    </source>
</evidence>